<accession>A0ABY8WSD9</accession>
<keyword evidence="2" id="KW-1185">Reference proteome</keyword>
<dbReference type="RefSeq" id="WP_284922083.1">
    <property type="nucleotide sequence ID" value="NZ_CP126980.1"/>
</dbReference>
<dbReference type="Proteomes" id="UP001240150">
    <property type="component" value="Chromosome"/>
</dbReference>
<name>A0ABY8WSD9_9ACTN</name>
<proteinExistence type="predicted"/>
<organism evidence="1 2">
    <name type="scientific">Actinoplanes oblitus</name>
    <dbReference type="NCBI Taxonomy" id="3040509"/>
    <lineage>
        <taxon>Bacteria</taxon>
        <taxon>Bacillati</taxon>
        <taxon>Actinomycetota</taxon>
        <taxon>Actinomycetes</taxon>
        <taxon>Micromonosporales</taxon>
        <taxon>Micromonosporaceae</taxon>
        <taxon>Actinoplanes</taxon>
    </lineage>
</organism>
<reference evidence="1 2" key="1">
    <citation type="submission" date="2023-06" db="EMBL/GenBank/DDBJ databases">
        <authorList>
            <person name="Yushchuk O."/>
            <person name="Binda E."/>
            <person name="Ruckert-Reed C."/>
            <person name="Fedorenko V."/>
            <person name="Kalinowski J."/>
            <person name="Marinelli F."/>
        </authorList>
    </citation>
    <scope>NUCLEOTIDE SEQUENCE [LARGE SCALE GENOMIC DNA]</scope>
    <source>
        <strain evidence="1 2">NRRL 3884</strain>
    </source>
</reference>
<evidence type="ECO:0000313" key="2">
    <source>
        <dbReference type="Proteomes" id="UP001240150"/>
    </source>
</evidence>
<evidence type="ECO:0000313" key="1">
    <source>
        <dbReference type="EMBL" id="WIN00554.1"/>
    </source>
</evidence>
<protein>
    <submittedName>
        <fullName evidence="1">Uncharacterized protein</fullName>
    </submittedName>
</protein>
<gene>
    <name evidence="1" type="ORF">ACTOB_004268</name>
</gene>
<dbReference type="EMBL" id="CP126980">
    <property type="protein sequence ID" value="WIN00554.1"/>
    <property type="molecule type" value="Genomic_DNA"/>
</dbReference>
<sequence length="94" mass="10584">MTAQPASLRHALRSCVETGEKLGFTLLDGREFLGWAADVDGDRVLLSWAPSPMYAMSTDGAEWNLDDEWVRLDAIDAGTVARYDEAARRWMPFY</sequence>